<dbReference type="Proteomes" id="UP001230188">
    <property type="component" value="Unassembled WGS sequence"/>
</dbReference>
<evidence type="ECO:0000256" key="1">
    <source>
        <dbReference type="ARBA" id="ARBA00037964"/>
    </source>
</evidence>
<keyword evidence="2" id="KW-0732">Signal</keyword>
<name>A0AAD7XP43_9STRA</name>
<dbReference type="PANTHER" id="PTHR43083:SF6">
    <property type="entry name" value="MANNAN POLYMERASE COMPLEXES SUBUNIT MNN9"/>
    <property type="match status" value="1"/>
</dbReference>
<evidence type="ECO:0000256" key="2">
    <source>
        <dbReference type="SAM" id="SignalP"/>
    </source>
</evidence>
<gene>
    <name evidence="3" type="ORF">CTAYLR_008907</name>
</gene>
<dbReference type="InterPro" id="IPR052086">
    <property type="entry name" value="Mannan_Polymerase_Subunit"/>
</dbReference>
<reference evidence="3" key="1">
    <citation type="submission" date="2023-01" db="EMBL/GenBank/DDBJ databases">
        <title>Metagenome sequencing of chrysophaentin producing Chrysophaeum taylorii.</title>
        <authorList>
            <person name="Davison J."/>
            <person name="Bewley C."/>
        </authorList>
    </citation>
    <scope>NUCLEOTIDE SEQUENCE</scope>
    <source>
        <strain evidence="3">NIES-1699</strain>
    </source>
</reference>
<feature type="chain" id="PRO_5042163123" description="Glycosyltransferase family 62 protein" evidence="2">
    <location>
        <begin position="18"/>
        <end position="324"/>
    </location>
</feature>
<comment type="caution">
    <text evidence="3">The sequence shown here is derived from an EMBL/GenBank/DDBJ whole genome shotgun (WGS) entry which is preliminary data.</text>
</comment>
<dbReference type="PANTHER" id="PTHR43083">
    <property type="entry name" value="MANNAN POLYMERASE II"/>
    <property type="match status" value="1"/>
</dbReference>
<accession>A0AAD7XP43</accession>
<dbReference type="EMBL" id="JAQMWT010000191">
    <property type="protein sequence ID" value="KAJ8607876.1"/>
    <property type="molecule type" value="Genomic_DNA"/>
</dbReference>
<organism evidence="3 4">
    <name type="scientific">Chrysophaeum taylorii</name>
    <dbReference type="NCBI Taxonomy" id="2483200"/>
    <lineage>
        <taxon>Eukaryota</taxon>
        <taxon>Sar</taxon>
        <taxon>Stramenopiles</taxon>
        <taxon>Ochrophyta</taxon>
        <taxon>Pelagophyceae</taxon>
        <taxon>Pelagomonadales</taxon>
        <taxon>Pelagomonadaceae</taxon>
        <taxon>Chrysophaeum</taxon>
    </lineage>
</organism>
<proteinExistence type="inferred from homology"/>
<dbReference type="Gene3D" id="3.90.550.10">
    <property type="entry name" value="Spore Coat Polysaccharide Biosynthesis Protein SpsA, Chain A"/>
    <property type="match status" value="1"/>
</dbReference>
<dbReference type="Pfam" id="PF03452">
    <property type="entry name" value="Anp1"/>
    <property type="match status" value="1"/>
</dbReference>
<comment type="similarity">
    <text evidence="1">Belongs to the ANP1/MMN9/VAN1 family.</text>
</comment>
<dbReference type="AlphaFoldDB" id="A0AAD7XP43"/>
<evidence type="ECO:0000313" key="4">
    <source>
        <dbReference type="Proteomes" id="UP001230188"/>
    </source>
</evidence>
<protein>
    <recommendedName>
        <fullName evidence="5">Glycosyltransferase family 62 protein</fullName>
    </recommendedName>
</protein>
<dbReference type="InterPro" id="IPR029044">
    <property type="entry name" value="Nucleotide-diphossugar_trans"/>
</dbReference>
<evidence type="ECO:0008006" key="5">
    <source>
        <dbReference type="Google" id="ProtNLM"/>
    </source>
</evidence>
<feature type="signal peptide" evidence="2">
    <location>
        <begin position="1"/>
        <end position="17"/>
    </location>
</feature>
<keyword evidence="4" id="KW-1185">Reference proteome</keyword>
<evidence type="ECO:0000313" key="3">
    <source>
        <dbReference type="EMBL" id="KAJ8607876.1"/>
    </source>
</evidence>
<sequence>MTRWTGALIIIATMALGQMHRELFVTTREQHTPAVKCKKETVSILIPIRSTNTRRHRRLTHLILSLEGWPREDQHVVMLASKDSFPIAQRGNRYLREARPSYASVRVLVEPESLRMGTLVTQTRRHAAILQRRRRERLARTRNYLWATSESYHRSDWTLWLDSDLLEVPPTLLVDLRQSNVDLVVPSCYYGDRIYDLNSWQATRALLDEVSRLRAIGAIDDKTILLMGYKEPFHSALFKSVGIASTKSRPLFLDDLARRSNSSLVPLHGVGATCILVRSRLYHRGLKFPYRAVNHAIESEGLAQLALRMGVQPYGRTDVRIEHA</sequence>